<dbReference type="SUPFAM" id="SSF103481">
    <property type="entry name" value="Multidrug resistance efflux transporter EmrE"/>
    <property type="match status" value="2"/>
</dbReference>
<feature type="transmembrane region" description="Helical" evidence="6">
    <location>
        <begin position="213"/>
        <end position="232"/>
    </location>
</feature>
<dbReference type="InterPro" id="IPR050638">
    <property type="entry name" value="AA-Vitamin_Transporters"/>
</dbReference>
<evidence type="ECO:0000256" key="2">
    <source>
        <dbReference type="ARBA" id="ARBA00007362"/>
    </source>
</evidence>
<dbReference type="GeneID" id="90768703"/>
<keyword evidence="3 6" id="KW-0812">Transmembrane</keyword>
<feature type="domain" description="EamA" evidence="7">
    <location>
        <begin position="7"/>
        <end position="137"/>
    </location>
</feature>
<comment type="similarity">
    <text evidence="2">Belongs to the EamA transporter family.</text>
</comment>
<evidence type="ECO:0000256" key="3">
    <source>
        <dbReference type="ARBA" id="ARBA00022692"/>
    </source>
</evidence>
<dbReference type="InterPro" id="IPR037185">
    <property type="entry name" value="EmrE-like"/>
</dbReference>
<evidence type="ECO:0000313" key="8">
    <source>
        <dbReference type="EMBL" id="QBK31871.1"/>
    </source>
</evidence>
<organism evidence="8 9">
    <name type="scientific">Roseitalea porphyridii</name>
    <dbReference type="NCBI Taxonomy" id="1852022"/>
    <lineage>
        <taxon>Bacteria</taxon>
        <taxon>Pseudomonadati</taxon>
        <taxon>Pseudomonadota</taxon>
        <taxon>Alphaproteobacteria</taxon>
        <taxon>Hyphomicrobiales</taxon>
        <taxon>Ahrensiaceae</taxon>
        <taxon>Roseitalea</taxon>
    </lineage>
</organism>
<evidence type="ECO:0000313" key="9">
    <source>
        <dbReference type="Proteomes" id="UP000293719"/>
    </source>
</evidence>
<comment type="subcellular location">
    <subcellularLocation>
        <location evidence="1">Membrane</location>
        <topology evidence="1">Multi-pass membrane protein</topology>
    </subcellularLocation>
</comment>
<feature type="transmembrane region" description="Helical" evidence="6">
    <location>
        <begin position="7"/>
        <end position="27"/>
    </location>
</feature>
<dbReference type="PANTHER" id="PTHR32322:SF2">
    <property type="entry name" value="EAMA DOMAIN-CONTAINING PROTEIN"/>
    <property type="match status" value="1"/>
</dbReference>
<reference evidence="8 9" key="1">
    <citation type="journal article" date="2017" name="Int. J. Syst. Evol. Microbiol.">
        <title>Roseitalea porphyridii gen. nov., sp. nov., isolated from a red alga, and reclassification of Hoeflea suaedae Chung et al. 2013 as Pseudohoeflea suaedae gen. nov., comb. nov.</title>
        <authorList>
            <person name="Hyeon J.W."/>
            <person name="Jeong S.E."/>
            <person name="Baek K."/>
            <person name="Jeon C.O."/>
        </authorList>
    </citation>
    <scope>NUCLEOTIDE SEQUENCE [LARGE SCALE GENOMIC DNA]</scope>
    <source>
        <strain evidence="8 9">MA7-20</strain>
    </source>
</reference>
<evidence type="ECO:0000259" key="7">
    <source>
        <dbReference type="Pfam" id="PF00892"/>
    </source>
</evidence>
<dbReference type="InterPro" id="IPR000620">
    <property type="entry name" value="EamA_dom"/>
</dbReference>
<feature type="transmembrane region" description="Helical" evidence="6">
    <location>
        <begin position="89"/>
        <end position="113"/>
    </location>
</feature>
<dbReference type="Pfam" id="PF00892">
    <property type="entry name" value="EamA"/>
    <property type="match status" value="2"/>
</dbReference>
<keyword evidence="4 6" id="KW-1133">Transmembrane helix</keyword>
<dbReference type="Proteomes" id="UP000293719">
    <property type="component" value="Chromosome"/>
</dbReference>
<keyword evidence="5 6" id="KW-0472">Membrane</keyword>
<sequence length="346" mass="36243">MPLPPRLLAIAVMTLWATCYPLIAIALEDAPHLTFAALRAALGGAALMAVALATGARWPTTRHQWRWIVIAGIGMTGIGYFGMFHGAEFVAPGLATVISNAQPLIAGLLAALVLGERTGLIGWTGLATGFVGIAVIAFPSFVTATGGTSLIGLGYVLLATTGVAVGNIAIKQIANHVAPVMAMGSQLIVGAALLAGLALFLEDPFRIDWTGRFVAALLGLVLPGTALAFWLWQIALTRLAVSQAVAFSFNVPVIGLTVGWAFFEETVTVITIAGAALSVAGVYLASGSLADAEPKGSDKRRAPCGERFRVVAARRTIVRGHAPAMDGILPGKDARRRRPLPWRRRR</sequence>
<evidence type="ECO:0000256" key="5">
    <source>
        <dbReference type="ARBA" id="ARBA00023136"/>
    </source>
</evidence>
<gene>
    <name evidence="8" type="ORF">E0E05_15460</name>
</gene>
<dbReference type="KEGG" id="rpod:E0E05_15460"/>
<feature type="transmembrane region" description="Helical" evidence="6">
    <location>
        <begin position="244"/>
        <end position="263"/>
    </location>
</feature>
<evidence type="ECO:0000256" key="6">
    <source>
        <dbReference type="SAM" id="Phobius"/>
    </source>
</evidence>
<evidence type="ECO:0000256" key="1">
    <source>
        <dbReference type="ARBA" id="ARBA00004141"/>
    </source>
</evidence>
<dbReference type="RefSeq" id="WP_131617520.1">
    <property type="nucleotide sequence ID" value="NZ_CP036532.1"/>
</dbReference>
<keyword evidence="9" id="KW-1185">Reference proteome</keyword>
<dbReference type="EMBL" id="CP036532">
    <property type="protein sequence ID" value="QBK31871.1"/>
    <property type="molecule type" value="Genomic_DNA"/>
</dbReference>
<name>A0A4P6V385_9HYPH</name>
<dbReference type="AlphaFoldDB" id="A0A4P6V385"/>
<feature type="transmembrane region" description="Helical" evidence="6">
    <location>
        <begin position="148"/>
        <end position="170"/>
    </location>
</feature>
<feature type="domain" description="EamA" evidence="7">
    <location>
        <begin position="151"/>
        <end position="286"/>
    </location>
</feature>
<dbReference type="PANTHER" id="PTHR32322">
    <property type="entry name" value="INNER MEMBRANE TRANSPORTER"/>
    <property type="match status" value="1"/>
</dbReference>
<feature type="transmembrane region" description="Helical" evidence="6">
    <location>
        <begin position="120"/>
        <end position="142"/>
    </location>
</feature>
<evidence type="ECO:0000256" key="4">
    <source>
        <dbReference type="ARBA" id="ARBA00022989"/>
    </source>
</evidence>
<feature type="transmembrane region" description="Helical" evidence="6">
    <location>
        <begin position="33"/>
        <end position="53"/>
    </location>
</feature>
<feature type="transmembrane region" description="Helical" evidence="6">
    <location>
        <begin position="65"/>
        <end position="83"/>
    </location>
</feature>
<dbReference type="OrthoDB" id="9814238at2"/>
<proteinExistence type="inferred from homology"/>
<dbReference type="GO" id="GO:0016020">
    <property type="term" value="C:membrane"/>
    <property type="evidence" value="ECO:0007669"/>
    <property type="project" value="UniProtKB-SubCell"/>
</dbReference>
<feature type="transmembrane region" description="Helical" evidence="6">
    <location>
        <begin position="177"/>
        <end position="201"/>
    </location>
</feature>
<protein>
    <submittedName>
        <fullName evidence="8">DMT family transporter</fullName>
    </submittedName>
</protein>
<feature type="transmembrane region" description="Helical" evidence="6">
    <location>
        <begin position="269"/>
        <end position="290"/>
    </location>
</feature>
<accession>A0A4P6V385</accession>